<protein>
    <submittedName>
        <fullName evidence="1">Uncharacterized protein</fullName>
    </submittedName>
</protein>
<organism evidence="1 2">
    <name type="scientific">Nephila pilipes</name>
    <name type="common">Giant wood spider</name>
    <name type="synonym">Nephila maculata</name>
    <dbReference type="NCBI Taxonomy" id="299642"/>
    <lineage>
        <taxon>Eukaryota</taxon>
        <taxon>Metazoa</taxon>
        <taxon>Ecdysozoa</taxon>
        <taxon>Arthropoda</taxon>
        <taxon>Chelicerata</taxon>
        <taxon>Arachnida</taxon>
        <taxon>Araneae</taxon>
        <taxon>Araneomorphae</taxon>
        <taxon>Entelegynae</taxon>
        <taxon>Araneoidea</taxon>
        <taxon>Nephilidae</taxon>
        <taxon>Nephila</taxon>
    </lineage>
</organism>
<dbReference type="Proteomes" id="UP000887013">
    <property type="component" value="Unassembled WGS sequence"/>
</dbReference>
<reference evidence="1" key="1">
    <citation type="submission" date="2020-08" db="EMBL/GenBank/DDBJ databases">
        <title>Multicomponent nature underlies the extraordinary mechanical properties of spider dragline silk.</title>
        <authorList>
            <person name="Kono N."/>
            <person name="Nakamura H."/>
            <person name="Mori M."/>
            <person name="Yoshida Y."/>
            <person name="Ohtoshi R."/>
            <person name="Malay A.D."/>
            <person name="Moran D.A.P."/>
            <person name="Tomita M."/>
            <person name="Numata K."/>
            <person name="Arakawa K."/>
        </authorList>
    </citation>
    <scope>NUCLEOTIDE SEQUENCE</scope>
</reference>
<keyword evidence="2" id="KW-1185">Reference proteome</keyword>
<gene>
    <name evidence="1" type="ORF">NPIL_146241</name>
</gene>
<evidence type="ECO:0000313" key="2">
    <source>
        <dbReference type="Proteomes" id="UP000887013"/>
    </source>
</evidence>
<accession>A0A8X6U976</accession>
<sequence>MAKAAVCQRAGKRQVCLRAMLFFAQYVDGLASKRAYAHARLAVLYAAWWFCRGRFATAARCRARQGERRLSRYVRTRTFATLARLPRVRLAV</sequence>
<dbReference type="AlphaFoldDB" id="A0A8X6U976"/>
<name>A0A8X6U976_NEPPI</name>
<proteinExistence type="predicted"/>
<dbReference type="EMBL" id="BMAW01077340">
    <property type="protein sequence ID" value="GFU05792.1"/>
    <property type="molecule type" value="Genomic_DNA"/>
</dbReference>
<comment type="caution">
    <text evidence="1">The sequence shown here is derived from an EMBL/GenBank/DDBJ whole genome shotgun (WGS) entry which is preliminary data.</text>
</comment>
<evidence type="ECO:0000313" key="1">
    <source>
        <dbReference type="EMBL" id="GFU05792.1"/>
    </source>
</evidence>